<evidence type="ECO:0000256" key="2">
    <source>
        <dbReference type="ARBA" id="ARBA00022723"/>
    </source>
</evidence>
<keyword evidence="4" id="KW-0067">ATP-binding</keyword>
<gene>
    <name evidence="7" type="ORF">KDM89_17015</name>
</gene>
<dbReference type="GO" id="GO:0005524">
    <property type="term" value="F:ATP binding"/>
    <property type="evidence" value="ECO:0007669"/>
    <property type="project" value="UniProtKB-KW"/>
</dbReference>
<feature type="domain" description="Glutathionylspermidine synthase pre-ATP-grasp-like" evidence="6">
    <location>
        <begin position="12"/>
        <end position="375"/>
    </location>
</feature>
<keyword evidence="1" id="KW-0436">Ligase</keyword>
<protein>
    <submittedName>
        <fullName evidence="7">Glutathionylspermidine synthase family protein</fullName>
    </submittedName>
</protein>
<keyword evidence="3" id="KW-0547">Nucleotide-binding</keyword>
<dbReference type="RefSeq" id="WP_212689123.1">
    <property type="nucleotide sequence ID" value="NZ_JAGSPN010000015.1"/>
</dbReference>
<evidence type="ECO:0000313" key="7">
    <source>
        <dbReference type="EMBL" id="MBR7783850.1"/>
    </source>
</evidence>
<dbReference type="SUPFAM" id="SSF52440">
    <property type="entry name" value="PreATP-grasp domain"/>
    <property type="match status" value="1"/>
</dbReference>
<accession>A0A941I8K4</accession>
<evidence type="ECO:0000256" key="3">
    <source>
        <dbReference type="ARBA" id="ARBA00022741"/>
    </source>
</evidence>
<keyword evidence="5" id="KW-0460">Magnesium</keyword>
<evidence type="ECO:0000313" key="8">
    <source>
        <dbReference type="Proteomes" id="UP000680067"/>
    </source>
</evidence>
<dbReference type="EMBL" id="JAGSPN010000015">
    <property type="protein sequence ID" value="MBR7783850.1"/>
    <property type="molecule type" value="Genomic_DNA"/>
</dbReference>
<dbReference type="AlphaFoldDB" id="A0A941I8K4"/>
<evidence type="ECO:0000259" key="6">
    <source>
        <dbReference type="Pfam" id="PF03738"/>
    </source>
</evidence>
<dbReference type="InterPro" id="IPR016185">
    <property type="entry name" value="PreATP-grasp_dom_sf"/>
</dbReference>
<evidence type="ECO:0000256" key="5">
    <source>
        <dbReference type="ARBA" id="ARBA00022842"/>
    </source>
</evidence>
<evidence type="ECO:0000256" key="4">
    <source>
        <dbReference type="ARBA" id="ARBA00022840"/>
    </source>
</evidence>
<keyword evidence="2" id="KW-0479">Metal-binding</keyword>
<comment type="caution">
    <text evidence="7">The sequence shown here is derived from an EMBL/GenBank/DDBJ whole genome shotgun (WGS) entry which is preliminary data.</text>
</comment>
<dbReference type="GO" id="GO:0016874">
    <property type="term" value="F:ligase activity"/>
    <property type="evidence" value="ECO:0007669"/>
    <property type="project" value="UniProtKB-KW"/>
</dbReference>
<dbReference type="InterPro" id="IPR005494">
    <property type="entry name" value="GSPS_pre-ATP-grasp-like_dom"/>
</dbReference>
<dbReference type="Pfam" id="PF03738">
    <property type="entry name" value="GSP_synth"/>
    <property type="match status" value="1"/>
</dbReference>
<proteinExistence type="predicted"/>
<name>A0A941I8K4_9BURK</name>
<dbReference type="Proteomes" id="UP000680067">
    <property type="component" value="Unassembled WGS sequence"/>
</dbReference>
<reference evidence="7" key="1">
    <citation type="submission" date="2021-04" db="EMBL/GenBank/DDBJ databases">
        <title>novel species isolated from subtropical streams in China.</title>
        <authorList>
            <person name="Lu H."/>
        </authorList>
    </citation>
    <scope>NUCLEOTIDE SEQUENCE</scope>
    <source>
        <strain evidence="7">LFS511W</strain>
    </source>
</reference>
<dbReference type="SUPFAM" id="SSF56059">
    <property type="entry name" value="Glutathione synthetase ATP-binding domain-like"/>
    <property type="match status" value="1"/>
</dbReference>
<organism evidence="7 8">
    <name type="scientific">Undibacterium luofuense</name>
    <dbReference type="NCBI Taxonomy" id="2828733"/>
    <lineage>
        <taxon>Bacteria</taxon>
        <taxon>Pseudomonadati</taxon>
        <taxon>Pseudomonadota</taxon>
        <taxon>Betaproteobacteria</taxon>
        <taxon>Burkholderiales</taxon>
        <taxon>Oxalobacteraceae</taxon>
        <taxon>Undibacterium</taxon>
    </lineage>
</organism>
<keyword evidence="8" id="KW-1185">Reference proteome</keyword>
<dbReference type="Gene3D" id="3.30.1490.330">
    <property type="match status" value="1"/>
</dbReference>
<dbReference type="GO" id="GO:0046872">
    <property type="term" value="F:metal ion binding"/>
    <property type="evidence" value="ECO:0007669"/>
    <property type="project" value="UniProtKB-KW"/>
</dbReference>
<evidence type="ECO:0000256" key="1">
    <source>
        <dbReference type="ARBA" id="ARBA00022598"/>
    </source>
</evidence>
<sequence>MERIQLKPRQGWQQQFEQLGFTYHSIDDLYWDERYAYRFTSEQIDHLESVTEELHQMALQAVGQVVREGSYEKFAIPDPFRKKIEDSWLAGEFSLYGRFDLSWNGSGEPKLLEYNADTPTGLVESSVAQWYWLQDVFPQHDQFNSLHEKLIAQWQKLSDGKAVHFAGISASEEDWGNLSYLRDTAMQAGIRTEQLDMADIGLDAASSTFVDQSDQPIQRLFKLYPWEWLCRESFGSALLATEMQVIEPAWKMLLSNKAILPLLWEMFPNHPNLLAASFDQWRISGDYVKKPLYSREGDNIVLYQGSQVLRTEGQYGAEGYVYQSLAPLPFYDDGVTPAFACIGSWVVGDQAAGIGIREDATLITKDTSRFIPHFFTE</sequence>